<dbReference type="RefSeq" id="WP_368497587.1">
    <property type="nucleotide sequence ID" value="NZ_CP162511.1"/>
</dbReference>
<organism evidence="1">
    <name type="scientific">Herbiconiux sp. A18JL235</name>
    <dbReference type="NCBI Taxonomy" id="3152363"/>
    <lineage>
        <taxon>Bacteria</taxon>
        <taxon>Bacillati</taxon>
        <taxon>Actinomycetota</taxon>
        <taxon>Actinomycetes</taxon>
        <taxon>Micrococcales</taxon>
        <taxon>Microbacteriaceae</taxon>
        <taxon>Herbiconiux</taxon>
    </lineage>
</organism>
<dbReference type="InterPro" id="IPR006379">
    <property type="entry name" value="HAD-SF_hydro_IIB"/>
</dbReference>
<dbReference type="InterPro" id="IPR036412">
    <property type="entry name" value="HAD-like_sf"/>
</dbReference>
<evidence type="ECO:0000313" key="1">
    <source>
        <dbReference type="EMBL" id="XDI05203.1"/>
    </source>
</evidence>
<dbReference type="PANTHER" id="PTHR10000">
    <property type="entry name" value="PHOSPHOSERINE PHOSPHATASE"/>
    <property type="match status" value="1"/>
</dbReference>
<dbReference type="PANTHER" id="PTHR10000:SF8">
    <property type="entry name" value="HAD SUPERFAMILY HYDROLASE-LIKE, TYPE 3"/>
    <property type="match status" value="1"/>
</dbReference>
<dbReference type="Pfam" id="PF08282">
    <property type="entry name" value="Hydrolase_3"/>
    <property type="match status" value="1"/>
</dbReference>
<protein>
    <submittedName>
        <fullName evidence="1">HAD family hydrolase</fullName>
        <ecNumber evidence="1">3.1.3.-</ecNumber>
    </submittedName>
</protein>
<dbReference type="SUPFAM" id="SSF56784">
    <property type="entry name" value="HAD-like"/>
    <property type="match status" value="1"/>
</dbReference>
<proteinExistence type="predicted"/>
<dbReference type="AlphaFoldDB" id="A0AB39BGA4"/>
<dbReference type="GO" id="GO:0000287">
    <property type="term" value="F:magnesium ion binding"/>
    <property type="evidence" value="ECO:0007669"/>
    <property type="project" value="TreeGrafter"/>
</dbReference>
<accession>A0AB39BGA4</accession>
<dbReference type="Gene3D" id="3.40.50.1000">
    <property type="entry name" value="HAD superfamily/HAD-like"/>
    <property type="match status" value="1"/>
</dbReference>
<reference evidence="1" key="1">
    <citation type="submission" date="2024-05" db="EMBL/GenBank/DDBJ databases">
        <title>Herbiconiux sp. A18JL235.</title>
        <authorList>
            <person name="Zhang G."/>
        </authorList>
    </citation>
    <scope>NUCLEOTIDE SEQUENCE</scope>
    <source>
        <strain evidence="1">A18JL235</strain>
    </source>
</reference>
<dbReference type="Gene3D" id="3.30.1240.10">
    <property type="match status" value="1"/>
</dbReference>
<dbReference type="NCBIfam" id="TIGR01484">
    <property type="entry name" value="HAD-SF-IIB"/>
    <property type="match status" value="1"/>
</dbReference>
<keyword evidence="1" id="KW-0378">Hydrolase</keyword>
<gene>
    <name evidence="1" type="ORF">ABFY20_18080</name>
</gene>
<dbReference type="GO" id="GO:0016791">
    <property type="term" value="F:phosphatase activity"/>
    <property type="evidence" value="ECO:0007669"/>
    <property type="project" value="TreeGrafter"/>
</dbReference>
<sequence>MSGDVTDAGAAGRASVDPDSAAPAQRWLVALDIDGTVLHEDGSLSDIVGAEVRRVVAEGNEVMLATGRSVSSTLPVLQLLDIAPEYVVCANGAITMKRDPEAPLGYRQEHVEIFDPGPVLTTIKAHLADALFAVEDAHGHFLYTESFPDSVLGSGNRQVAFEELLGIEATRVVVISPDHDMEDFLAVVDRMGLHRVSYSIGWTAWLDIAPDGVNKATGLERVREHLGIPRTHVMAIGDGRNDVDMFRWAGAEGRAVAMGQAPADVIAASTETTSTLDADGVAAALSTL</sequence>
<dbReference type="GO" id="GO:0005829">
    <property type="term" value="C:cytosol"/>
    <property type="evidence" value="ECO:0007669"/>
    <property type="project" value="TreeGrafter"/>
</dbReference>
<dbReference type="EMBL" id="CP162511">
    <property type="protein sequence ID" value="XDI05203.1"/>
    <property type="molecule type" value="Genomic_DNA"/>
</dbReference>
<dbReference type="InterPro" id="IPR023214">
    <property type="entry name" value="HAD_sf"/>
</dbReference>
<name>A0AB39BGA4_9MICO</name>
<dbReference type="EC" id="3.1.3.-" evidence="1"/>